<proteinExistence type="predicted"/>
<dbReference type="PANTHER" id="PTHR44943:SF4">
    <property type="entry name" value="TPR REPEAT-CONTAINING PROTEIN MJ0798"/>
    <property type="match status" value="1"/>
</dbReference>
<evidence type="ECO:0000313" key="4">
    <source>
        <dbReference type="EMBL" id="CAD8094326.1"/>
    </source>
</evidence>
<dbReference type="Proteomes" id="UP000688137">
    <property type="component" value="Unassembled WGS sequence"/>
</dbReference>
<dbReference type="PROSITE" id="PS50005">
    <property type="entry name" value="TPR"/>
    <property type="match status" value="2"/>
</dbReference>
<dbReference type="InterPro" id="IPR051685">
    <property type="entry name" value="Ycf3/AcsC/BcsC/TPR_MFPF"/>
</dbReference>
<comment type="caution">
    <text evidence="4">The sequence shown here is derived from an EMBL/GenBank/DDBJ whole genome shotgun (WGS) entry which is preliminary data.</text>
</comment>
<evidence type="ECO:0000256" key="3">
    <source>
        <dbReference type="PROSITE-ProRule" id="PRU00339"/>
    </source>
</evidence>
<organism evidence="4 5">
    <name type="scientific">Paramecium primaurelia</name>
    <dbReference type="NCBI Taxonomy" id="5886"/>
    <lineage>
        <taxon>Eukaryota</taxon>
        <taxon>Sar</taxon>
        <taxon>Alveolata</taxon>
        <taxon>Ciliophora</taxon>
        <taxon>Intramacronucleata</taxon>
        <taxon>Oligohymenophorea</taxon>
        <taxon>Peniculida</taxon>
        <taxon>Parameciidae</taxon>
        <taxon>Paramecium</taxon>
    </lineage>
</organism>
<evidence type="ECO:0000256" key="2">
    <source>
        <dbReference type="ARBA" id="ARBA00022803"/>
    </source>
</evidence>
<keyword evidence="2 3" id="KW-0802">TPR repeat</keyword>
<keyword evidence="1" id="KW-0677">Repeat</keyword>
<gene>
    <name evidence="4" type="ORF">PPRIM_AZ9-3.1.T0950115</name>
</gene>
<dbReference type="Pfam" id="PF12895">
    <property type="entry name" value="ANAPC3"/>
    <property type="match status" value="1"/>
</dbReference>
<dbReference type="OMA" id="YNEAITW"/>
<keyword evidence="5" id="KW-1185">Reference proteome</keyword>
<dbReference type="EMBL" id="CAJJDM010000098">
    <property type="protein sequence ID" value="CAD8094326.1"/>
    <property type="molecule type" value="Genomic_DNA"/>
</dbReference>
<dbReference type="AlphaFoldDB" id="A0A8S1NWK2"/>
<sequence>MNQNDDISIKCPNSEHNNNVKFVCFDESCKQQRLYCIQCIKNGIHVSHPQNQEELPKMFEHIQQVEIECDDLTNKMTKQMDLLQQDFYLLIEGIRSKYKISKQQILNLNSQQMNSYVQQSVNFTSNQYNYAQMNSNLKQKNQYLNYNQLNQVIIKYLTYIQINQKNYIKMAIKILDKALSFNTKHQLSLYSKAESLRMLGQYNEAIIWADKALQVNPKDCFSLRTKGHSLRLLKDYKEALKAIDQSLSINPNHLSSLQSKGHCLQNQNNYQEALLFYEIALKINSNHQWTKNRKDECLKALNTK</sequence>
<evidence type="ECO:0000256" key="1">
    <source>
        <dbReference type="ARBA" id="ARBA00022737"/>
    </source>
</evidence>
<dbReference type="SMART" id="SM00028">
    <property type="entry name" value="TPR"/>
    <property type="match status" value="3"/>
</dbReference>
<accession>A0A8S1NWK2</accession>
<feature type="repeat" description="TPR" evidence="3">
    <location>
        <begin position="254"/>
        <end position="287"/>
    </location>
</feature>
<evidence type="ECO:0000313" key="5">
    <source>
        <dbReference type="Proteomes" id="UP000688137"/>
    </source>
</evidence>
<evidence type="ECO:0008006" key="6">
    <source>
        <dbReference type="Google" id="ProtNLM"/>
    </source>
</evidence>
<name>A0A8S1NWK2_PARPR</name>
<feature type="repeat" description="TPR" evidence="3">
    <location>
        <begin position="220"/>
        <end position="253"/>
    </location>
</feature>
<protein>
    <recommendedName>
        <fullName evidence="6">Tetratricopeptide repeat protein</fullName>
    </recommendedName>
</protein>
<dbReference type="InterPro" id="IPR019734">
    <property type="entry name" value="TPR_rpt"/>
</dbReference>
<dbReference type="PANTHER" id="PTHR44943">
    <property type="entry name" value="CELLULOSE SYNTHASE OPERON PROTEIN C"/>
    <property type="match status" value="1"/>
</dbReference>
<reference evidence="4" key="1">
    <citation type="submission" date="2021-01" db="EMBL/GenBank/DDBJ databases">
        <authorList>
            <consortium name="Genoscope - CEA"/>
            <person name="William W."/>
        </authorList>
    </citation>
    <scope>NUCLEOTIDE SEQUENCE</scope>
</reference>